<feature type="compositionally biased region" description="Acidic residues" evidence="1">
    <location>
        <begin position="2275"/>
        <end position="2285"/>
    </location>
</feature>
<feature type="compositionally biased region" description="Basic and acidic residues" evidence="1">
    <location>
        <begin position="2084"/>
        <end position="2146"/>
    </location>
</feature>
<feature type="compositionally biased region" description="Low complexity" evidence="1">
    <location>
        <begin position="242"/>
        <end position="252"/>
    </location>
</feature>
<feature type="compositionally biased region" description="Basic residues" evidence="1">
    <location>
        <begin position="3152"/>
        <end position="3165"/>
    </location>
</feature>
<feature type="compositionally biased region" description="Pro residues" evidence="1">
    <location>
        <begin position="3240"/>
        <end position="3251"/>
    </location>
</feature>
<feature type="compositionally biased region" description="Basic and acidic residues" evidence="1">
    <location>
        <begin position="1811"/>
        <end position="1855"/>
    </location>
</feature>
<feature type="compositionally biased region" description="Basic and acidic residues" evidence="1">
    <location>
        <begin position="2434"/>
        <end position="2452"/>
    </location>
</feature>
<feature type="compositionally biased region" description="Polar residues" evidence="1">
    <location>
        <begin position="1621"/>
        <end position="1634"/>
    </location>
</feature>
<feature type="compositionally biased region" description="Basic and acidic residues" evidence="1">
    <location>
        <begin position="405"/>
        <end position="455"/>
    </location>
</feature>
<feature type="compositionally biased region" description="Basic and acidic residues" evidence="1">
    <location>
        <begin position="2239"/>
        <end position="2249"/>
    </location>
</feature>
<gene>
    <name evidence="2" type="ORF">BXYJ_LOCUS14594</name>
</gene>
<feature type="compositionally biased region" description="Basic and acidic residues" evidence="1">
    <location>
        <begin position="928"/>
        <end position="963"/>
    </location>
</feature>
<evidence type="ECO:0000313" key="2">
    <source>
        <dbReference type="EMBL" id="CAD5234503.1"/>
    </source>
</evidence>
<feature type="compositionally biased region" description="Basic and acidic residues" evidence="1">
    <location>
        <begin position="1212"/>
        <end position="1256"/>
    </location>
</feature>
<feature type="compositionally biased region" description="Low complexity" evidence="1">
    <location>
        <begin position="21"/>
        <end position="40"/>
    </location>
</feature>
<feature type="compositionally biased region" description="Basic and acidic residues" evidence="1">
    <location>
        <begin position="2353"/>
        <end position="2364"/>
    </location>
</feature>
<feature type="region of interest" description="Disordered" evidence="1">
    <location>
        <begin position="317"/>
        <end position="385"/>
    </location>
</feature>
<feature type="compositionally biased region" description="Low complexity" evidence="1">
    <location>
        <begin position="525"/>
        <end position="537"/>
    </location>
</feature>
<feature type="compositionally biased region" description="Basic and acidic residues" evidence="1">
    <location>
        <begin position="1326"/>
        <end position="1348"/>
    </location>
</feature>
<feature type="compositionally biased region" description="Basic and acidic residues" evidence="1">
    <location>
        <begin position="2641"/>
        <end position="2650"/>
    </location>
</feature>
<proteinExistence type="predicted"/>
<feature type="region of interest" description="Disordered" evidence="1">
    <location>
        <begin position="1"/>
        <end position="193"/>
    </location>
</feature>
<feature type="compositionally biased region" description="Basic and acidic residues" evidence="1">
    <location>
        <begin position="1497"/>
        <end position="1512"/>
    </location>
</feature>
<feature type="compositionally biased region" description="Basic and acidic residues" evidence="1">
    <location>
        <begin position="1684"/>
        <end position="1698"/>
    </location>
</feature>
<feature type="compositionally biased region" description="Basic and acidic residues" evidence="1">
    <location>
        <begin position="2022"/>
        <end position="2031"/>
    </location>
</feature>
<feature type="compositionally biased region" description="Basic and acidic residues" evidence="1">
    <location>
        <begin position="1875"/>
        <end position="1891"/>
    </location>
</feature>
<dbReference type="SMR" id="A0A7I8X182"/>
<feature type="compositionally biased region" description="Basic and acidic residues" evidence="1">
    <location>
        <begin position="184"/>
        <end position="193"/>
    </location>
</feature>
<feature type="region of interest" description="Disordered" evidence="1">
    <location>
        <begin position="504"/>
        <end position="3261"/>
    </location>
</feature>
<feature type="compositionally biased region" description="Basic and acidic residues" evidence="1">
    <location>
        <begin position="2669"/>
        <end position="2702"/>
    </location>
</feature>
<keyword evidence="3" id="KW-1185">Reference proteome</keyword>
<feature type="compositionally biased region" description="Acidic residues" evidence="1">
    <location>
        <begin position="978"/>
        <end position="988"/>
    </location>
</feature>
<feature type="compositionally biased region" description="Basic and acidic residues" evidence="1">
    <location>
        <begin position="799"/>
        <end position="827"/>
    </location>
</feature>
<dbReference type="Proteomes" id="UP000582659">
    <property type="component" value="Unassembled WGS sequence"/>
</dbReference>
<feature type="compositionally biased region" description="Polar residues" evidence="1">
    <location>
        <begin position="1741"/>
        <end position="1754"/>
    </location>
</feature>
<dbReference type="EMBL" id="CAJFCV020000006">
    <property type="protein sequence ID" value="CAG9130309.1"/>
    <property type="molecule type" value="Genomic_DNA"/>
</dbReference>
<feature type="compositionally biased region" description="Basic and acidic residues" evidence="1">
    <location>
        <begin position="1155"/>
        <end position="1188"/>
    </location>
</feature>
<feature type="compositionally biased region" description="Basic and acidic residues" evidence="1">
    <location>
        <begin position="2292"/>
        <end position="2327"/>
    </location>
</feature>
<feature type="compositionally biased region" description="Basic and acidic residues" evidence="1">
    <location>
        <begin position="2479"/>
        <end position="2528"/>
    </location>
</feature>
<feature type="compositionally biased region" description="Basic and acidic residues" evidence="1">
    <location>
        <begin position="1726"/>
        <end position="1740"/>
    </location>
</feature>
<name>A0A7I8X182_BURXY</name>
<feature type="compositionally biased region" description="Polar residues" evidence="1">
    <location>
        <begin position="2012"/>
        <end position="2021"/>
    </location>
</feature>
<feature type="compositionally biased region" description="Acidic residues" evidence="1">
    <location>
        <begin position="1123"/>
        <end position="1136"/>
    </location>
</feature>
<feature type="compositionally biased region" description="Basic and acidic residues" evidence="1">
    <location>
        <begin position="2807"/>
        <end position="2874"/>
    </location>
</feature>
<sequence>MILSLRRKNNEMSYRNSARPSGLNSSSRASSSTGASSYLRGGSNYAGTSARTSDYRSDNTGRASSSLGSERRTAGTSSSRYSDYSRTSADKYGSASLSTRDYGATERRSSRASADRYSTLKNEGKDDYRSSISRDVSTERRFSSKDYKDASSAYRSGRRSSTTGELTGDRKSGRNTDYTGSSRRSRDTSVDIRTRRDSATDFLSNRDLDSTTKRTRDTSVDYLSSDRKQRERSSSRAHDYLGTDSTRGSTSRSGRDSATDFLQATDFTSNRGTSNVIRDQTPSKDAKKKSMFSDLTDALAKHEQNLGQNAVKLKTKSKDLIRKRRNRESAKELTAAAEERKRKTREASSEAKDSSSDYLKKRTEQLLAEVQASREPQKDKKSTFADLTDALAKTERSLAQDIESLKSKSKDLTDKRNSRTSKELSESRRMPKDLYHDRKSSTREVRESRSGRDTPTDYSKIRSRGLSVDARSAAEPSSDYLKVRSRDISMDRRTSRDVSVDLLNSGRTSRNYGSDFSALEPSFAGKSGRSSSVSGKGIADTIRSGIPKSVFDQDDESEYSYYEDEDEWDSDDEVVEQKQDDQDHQRQQEQEKRRKEAEESMKQRKEDEEKQRKEQREADEKKRIEEREKREAEKKKKQEYEKKLEEEHKKAQEKRVAEILKSGGIPKSIFDCSDDDYSYYEDEDEYEDEDDYQLQKQLTEQRKPREEEQKEEKEMKNKEKEEEKTKGVVENKSNARNETSDKQKEEEERKLERRRVSEILTSGEVLKSVFDRDDDSEYSYEDDESWDSKLDAELTINLDKPDHENDKKTDKVAYERKAELKQEKGMQDEPITQVHEIKGENEVDHAVFKLPERKAIGEDDEDNASLTKKQSDKTRGESGSKAGKSTKDSVTVKPSTKDVDDDEEEDGDYGQIQRRKSGSKIKGINAEANKRKQMGEIKTKLTDKGKIIDPLHQEYDAKHDPDVRGSAYFQKPSKKYDDESDEELEAEVIEGFGESVKPMHEIKIVPKSEKEAGRENKKSAKPTEDQKSVYHQPTESDKSDSAKSRGPKPLDVKGNVKMTQKPKERLSDPTVNAEGENYEPDESYYPDTDKTRRNKTTTGRDKPSEKSTASTQVPLGVLKPGDVEVESGGDDMEQDFTFDFPKNVQKASTQPLGKADPRRSDPTELSSSKDHGDPIKASRPRSDKKSPKESSTLDEEKPHKSLSSKSGGAPKTAKDSGPKSKSDKDSKHPIVKEKSESLKPDGKTKTHSKDPKKELIKTPSKSSSSLAGKETSGDLPSRKEDLPKSSSQNIPKLTGAIKTSQKPAHRLTDHHEDVEGGDYEPDEAYYPDKIRPRQERGPSKLDDSKVDKSGNPVIGVDDTTGRDTRPGVLRPGFVDISDRDNESDFVFDPRDKIQKSSVGPSKKSAVSKPLKRTPTREEELEPVEVGSTPGHKHDIRIKPNESPPRMKTDDKKPTLKPGDVVVSDDNSEADFTFGPPKPFKQPEKKDAHGRLPSSAKSEPKTDSKSKDKENATPHRITPGSVDYDDTPDTDYTFGSPADKKTPSSKHPARDDEELEPEEIGHHPTSKHDVKIKTKDDDKRKKPEPSTKNRPEDDNAGSLKSGDIRIDEEPDDFNVALPLNNKAPSKSAQNLSTKPTPGHETKDVKDTKKREPATSSRPKKDKGVELEPEEIGTPKGKVHGVKLKPKSEKDPDKDKEQSATKKPSKITPGNVGHDDEPDTVYTFGLPSKDEKPSHPKIDKPNGKTSASQPAKNANSPKGLKQGDVDYDSTPDADYTLPIKKGTEKPPLKTAKQSGEDEELESDEIERPQPPNHDVKLKPKDKPTDKSDPSKSKPSEKTPQNKEKPGDSKPKGTRDGTDADMPSTKDQAKKSSPGSSDKPRLKSGKPEHGETKPSNRRPINSDEEEIEPDELDIPKPNKHDIKIKPKYDKEPSKQKPSTKTGDNVNEKVPTLKPGDADEDESTDFTFGPRKNEAPKKPSKKAAPTTDDEELEPDEIGKPIKPKHDVKLKPKGDTQSDAFKTAQSEPKKPEEKTKNPALSTTESPDTDYTFGLPSKKAQPKIPSTKEKPQNIEDEDFEPDEIGGPIKPKHDVKLKPKADKMDDKKTPSKDQPESKKPRDKENDAKKPGENKQAKLKKAPDVVKKPTEKPAVKPTGLKPGDVENDDSPEVDYTFGSPLKPTSIPIKPSDKHQPKSDEELGPDELTGPSKPNHDVRLKPKASPSASDDIPKKPTTESKPAGTGKEPAKITRKDGDAAPDADYIGRLPKPTDRKKPDSKTPDDEEYEPEELEGSSPPSHDIKLKPKTEKPNDNKEKPTGKETETKPSKPKEKLKGLKPTWAGDDYTPDADFTFGAPTKSSDPRKQEPKEFDPELISSPKRPKHDVKLKLKPSDAKKPVSSTPGTLVPGDVDTIDDDVELVTVGLPKDKPRDAAKPLGKSPPKSEGKPERGEKPSSEGKKPKTSKPLIPEVDDDMDAKFTMPVLKPSPKEKASTERPKDSTKPEKKIESPRDKPAVASNPKEDKKETPKDKPKQPKDGTTSSKPNDPKEPLKSEDKPKELSKSPSKPKEIKPGTGDPSFPSNDSLKPVEKPKERSKSPSAKPDERPRLSKPKSDEKKSSDKPEPDKKVSLKPVDKSKDKPEPSSSKSKNPKDALKPVPKDSMPSSKPSADIPQVAGKPKDSLKPVEKPKDRSKSPSSTKEKQTDEGKDPVPKLASSKPKDDKKDLTKPDVKPKDQSKSPSTKPKADSTKAKPEETSKEKKPASNKSKDEEKPKDSLNPTEKPRDRSKSLAKKPEEKPKVADKPGGKAQESLKPGETPKERSKSPAKKPEDKVKLAKETPKDSLKPADKPKERSKSPSAKPEDKAKAASTPKKEAKDHDEKPKSSSSKTNLEKPKDSLKPDEKPRGRSKSPSKKPDERPKQSSSKPTDEKPKTSSSKPKEGEKPKESLKTETKPKETSKPPSKKPDDKAPKAERKPTDSLKPDDKPRDRSKSPSKKPESKPKSSSSKSKEDDKPKESLKPGDNPKERSKSPAKKPDENPKSTSEGEKPKDSLKPGEKPKERSKSPSKKPADKGKPSENDDKPKESVKPKDKTKESAKAPSEKPKKDGDKDKDEPEDNPKTKKAPTKEGDDEKKRPKEKKNPKVGEEDDDSEPVNNDSEPVKKKKTKKSPKKPKKKDPDAEDDDAGEISGDSSEPDDKPKLKRRRRIKPKDDENDDEAEPKKKGRRGRSRSKKPTKRPKEPEPEEEPPKPKWVPPPRPPPDVYEMPPQEKPLVERLREEKIDPRKFYSKKTHVETNIPFVIPWEQAPALITQEGMGAFGAQRSAKAHVNDGHLKLTQGELKSENTLTLFEEGAKSVASQKGERSFGARRLNVDKVVDSHKYESDPKLKLCETVIPQVNRGLLTSQTGMEFGNLRHQTTKVKYAKGMTPGFDKEGNKYLSRQFKPNSTEVAGSNLIDTRRAIVQNVNGVELRMCPESDGIIPKLFSTQDIELKSGADFGSFRPLHTESEGGYRMTYDEEVKCKMAIPFQTAPSLLYFTNQ</sequence>
<dbReference type="OrthoDB" id="5850993at2759"/>
<feature type="compositionally biased region" description="Polar residues" evidence="1">
    <location>
        <begin position="1284"/>
        <end position="1302"/>
    </location>
</feature>
<feature type="compositionally biased region" description="Basic and acidic residues" evidence="1">
    <location>
        <begin position="1992"/>
        <end position="2011"/>
    </location>
</feature>
<feature type="compositionally biased region" description="Basic and acidic residues" evidence="1">
    <location>
        <begin position="2262"/>
        <end position="2274"/>
    </location>
</feature>
<feature type="compositionally biased region" description="Basic and acidic residues" evidence="1">
    <location>
        <begin position="214"/>
        <end position="241"/>
    </location>
</feature>
<feature type="region of interest" description="Disordered" evidence="1">
    <location>
        <begin position="214"/>
        <end position="258"/>
    </location>
</feature>
<evidence type="ECO:0000313" key="3">
    <source>
        <dbReference type="Proteomes" id="UP000659654"/>
    </source>
</evidence>
<feature type="compositionally biased region" description="Polar residues" evidence="1">
    <location>
        <begin position="271"/>
        <end position="280"/>
    </location>
</feature>
<feature type="compositionally biased region" description="Acidic residues" evidence="1">
    <location>
        <begin position="552"/>
        <end position="574"/>
    </location>
</feature>
<feature type="compositionally biased region" description="Basic and acidic residues" evidence="1">
    <location>
        <begin position="2537"/>
        <end position="2563"/>
    </location>
</feature>
<reference evidence="2" key="1">
    <citation type="submission" date="2020-09" db="EMBL/GenBank/DDBJ databases">
        <authorList>
            <person name="Kikuchi T."/>
        </authorList>
    </citation>
    <scope>NUCLEOTIDE SEQUENCE</scope>
    <source>
        <strain evidence="2">Ka4C1</strain>
    </source>
</reference>
<feature type="compositionally biased region" description="Acidic residues" evidence="1">
    <location>
        <begin position="1899"/>
        <end position="1909"/>
    </location>
</feature>
<feature type="compositionally biased region" description="Acidic residues" evidence="1">
    <location>
        <begin position="672"/>
        <end position="692"/>
    </location>
</feature>
<feature type="compositionally biased region" description="Basic and acidic residues" evidence="1">
    <location>
        <begin position="2182"/>
        <end position="2192"/>
    </location>
</feature>
<feature type="compositionally biased region" description="Basic and acidic residues" evidence="1">
    <location>
        <begin position="2709"/>
        <end position="2728"/>
    </location>
</feature>
<feature type="compositionally biased region" description="Basic and acidic residues" evidence="1">
    <location>
        <begin position="2735"/>
        <end position="2796"/>
    </location>
</feature>
<accession>A0A7I8X182</accession>
<feature type="compositionally biased region" description="Basic and acidic residues" evidence="1">
    <location>
        <begin position="1376"/>
        <end position="1394"/>
    </location>
</feature>
<feature type="region of interest" description="Disordered" evidence="1">
    <location>
        <begin position="405"/>
        <end position="479"/>
    </location>
</feature>
<feature type="compositionally biased region" description="Basic and acidic residues" evidence="1">
    <location>
        <begin position="2881"/>
        <end position="2896"/>
    </location>
</feature>
<feature type="compositionally biased region" description="Basic and acidic residues" evidence="1">
    <location>
        <begin position="1636"/>
        <end position="1651"/>
    </location>
</feature>
<feature type="compositionally biased region" description="Acidic residues" evidence="1">
    <location>
        <begin position="1315"/>
        <end position="1325"/>
    </location>
</feature>
<feature type="compositionally biased region" description="Acidic residues" evidence="1">
    <location>
        <begin position="2068"/>
        <end position="2077"/>
    </location>
</feature>
<feature type="compositionally biased region" description="Basic and acidic residues" evidence="1">
    <location>
        <begin position="1436"/>
        <end position="1453"/>
    </location>
</feature>
<organism evidence="2 3">
    <name type="scientific">Bursaphelenchus xylophilus</name>
    <name type="common">Pinewood nematode worm</name>
    <name type="synonym">Aphelenchoides xylophilus</name>
    <dbReference type="NCBI Taxonomy" id="6326"/>
    <lineage>
        <taxon>Eukaryota</taxon>
        <taxon>Metazoa</taxon>
        <taxon>Ecdysozoa</taxon>
        <taxon>Nematoda</taxon>
        <taxon>Chromadorea</taxon>
        <taxon>Rhabditida</taxon>
        <taxon>Tylenchina</taxon>
        <taxon>Tylenchomorpha</taxon>
        <taxon>Aphelenchoidea</taxon>
        <taxon>Aphelenchoididae</taxon>
        <taxon>Bursaphelenchus</taxon>
    </lineage>
</organism>
<protein>
    <submittedName>
        <fullName evidence="2">(pine wood nematode) hypothetical protein</fullName>
    </submittedName>
</protein>
<feature type="region of interest" description="Disordered" evidence="1">
    <location>
        <begin position="271"/>
        <end position="290"/>
    </location>
</feature>
<feature type="compositionally biased region" description="Acidic residues" evidence="1">
    <location>
        <begin position="772"/>
        <end position="785"/>
    </location>
</feature>
<feature type="compositionally biased region" description="Basic and acidic residues" evidence="1">
    <location>
        <begin position="327"/>
        <end position="364"/>
    </location>
</feature>
<evidence type="ECO:0000256" key="1">
    <source>
        <dbReference type="SAM" id="MobiDB-lite"/>
    </source>
</evidence>
<feature type="compositionally biased region" description="Basic and acidic residues" evidence="1">
    <location>
        <begin position="2578"/>
        <end position="2633"/>
    </location>
</feature>
<feature type="compositionally biased region" description="Low complexity" evidence="1">
    <location>
        <begin position="74"/>
        <end position="87"/>
    </location>
</feature>
<feature type="compositionally biased region" description="Basic and acidic residues" evidence="1">
    <location>
        <begin position="2377"/>
        <end position="2389"/>
    </location>
</feature>
<feature type="compositionally biased region" description="Basic and acidic residues" evidence="1">
    <location>
        <begin position="3227"/>
        <end position="3239"/>
    </location>
</feature>
<feature type="compositionally biased region" description="Basic and acidic residues" evidence="1">
    <location>
        <begin position="835"/>
        <end position="857"/>
    </location>
</feature>
<feature type="compositionally biased region" description="Basic and acidic residues" evidence="1">
    <location>
        <begin position="1910"/>
        <end position="1931"/>
    </location>
</feature>
<feature type="compositionally biased region" description="Basic and acidic residues" evidence="1">
    <location>
        <begin position="699"/>
        <end position="757"/>
    </location>
</feature>
<feature type="compositionally biased region" description="Basic residues" evidence="1">
    <location>
        <begin position="3212"/>
        <end position="3226"/>
    </location>
</feature>
<feature type="compositionally biased region" description="Basic and acidic residues" evidence="1">
    <location>
        <begin position="869"/>
        <end position="878"/>
    </location>
</feature>
<feature type="compositionally biased region" description="Basic and acidic residues" evidence="1">
    <location>
        <begin position="1480"/>
        <end position="1489"/>
    </location>
</feature>
<feature type="compositionally biased region" description="Acidic residues" evidence="1">
    <location>
        <begin position="899"/>
        <end position="908"/>
    </location>
</feature>
<feature type="compositionally biased region" description="Basic and acidic residues" evidence="1">
    <location>
        <begin position="997"/>
        <end position="1051"/>
    </location>
</feature>
<dbReference type="Proteomes" id="UP000659654">
    <property type="component" value="Unassembled WGS sequence"/>
</dbReference>
<feature type="compositionally biased region" description="Polar residues" evidence="1">
    <location>
        <begin position="1932"/>
        <end position="1941"/>
    </location>
</feature>
<feature type="compositionally biased region" description="Polar residues" evidence="1">
    <location>
        <begin position="505"/>
        <end position="514"/>
    </location>
</feature>
<dbReference type="EMBL" id="CAJFDI010000006">
    <property type="protein sequence ID" value="CAD5234503.1"/>
    <property type="molecule type" value="Genomic_DNA"/>
</dbReference>
<feature type="compositionally biased region" description="Basic and acidic residues" evidence="1">
    <location>
        <begin position="136"/>
        <end position="149"/>
    </location>
</feature>
<feature type="compositionally biased region" description="Basic and acidic residues" evidence="1">
    <location>
        <begin position="1558"/>
        <end position="1592"/>
    </location>
</feature>
<feature type="compositionally biased region" description="Basic and acidic residues" evidence="1">
    <location>
        <begin position="2904"/>
        <end position="3135"/>
    </location>
</feature>
<feature type="compositionally biased region" description="Basic and acidic residues" evidence="1">
    <location>
        <begin position="575"/>
        <end position="658"/>
    </location>
</feature>
<comment type="caution">
    <text evidence="2">The sequence shown here is derived from an EMBL/GenBank/DDBJ whole genome shotgun (WGS) entry which is preliminary data.</text>
</comment>